<sequence length="548" mass="57206">MMSPAELFFGMDDSACSAMVSDLLQESDAEEQTDVPAEHSQDFTSEEERKERRSPSGETHRRSPAGIQSQGSVGLEFSRRPAPPGLTLLSTAAPGACGGLSSPSFPGCSPFTPMGLDASRSKETLASESDDEDDEADDERSHQSGEQGIQAQQLSAPPALSSFPGDGGVLDSANSLWYSELPSIGSANHFNGTCDRCCFHPKGRCLNGYNCQHCHFDHEKRKRKNKKKSKGMDQLSSSAEGGSVPVSPDRSFGPGGMLSQADFPPTPVSGMLHTAPEHLPASANTGFPPCQPTFFPGSSSAGRSACELGAEIDPNGSKWFSLGSGQLETLPLMPPMPSMPPMPPLQRTQDEVSSTAFAGGPPGFDYLSQPASSSPARGDAGVPSMPAGTETYIRQLEAENRYLRAYMLQYMGPGAGALLPPAIPSAHPSQKLPLDVVGALQETSVALSGAAASRQQLTFGPTSFPAASMPSATNSSCAESQRPLTSHGLSPSAAPFWPSQTQAWAHQPVSGDASTRSGGVLAGCEMPLIGAAAPVQSDVFRSEVGSGC</sequence>
<name>A0A813EEF0_POLGL</name>
<feature type="compositionally biased region" description="Acidic residues" evidence="1">
    <location>
        <begin position="128"/>
        <end position="138"/>
    </location>
</feature>
<protein>
    <recommendedName>
        <fullName evidence="4">C3H1-type domain-containing protein</fullName>
    </recommendedName>
</protein>
<reference evidence="2" key="1">
    <citation type="submission" date="2021-02" db="EMBL/GenBank/DDBJ databases">
        <authorList>
            <person name="Dougan E. K."/>
            <person name="Rhodes N."/>
            <person name="Thang M."/>
            <person name="Chan C."/>
        </authorList>
    </citation>
    <scope>NUCLEOTIDE SEQUENCE</scope>
</reference>
<feature type="compositionally biased region" description="Polar residues" evidence="1">
    <location>
        <begin position="144"/>
        <end position="155"/>
    </location>
</feature>
<feature type="compositionally biased region" description="Polar residues" evidence="1">
    <location>
        <begin position="470"/>
        <end position="489"/>
    </location>
</feature>
<evidence type="ECO:0000256" key="1">
    <source>
        <dbReference type="SAM" id="MobiDB-lite"/>
    </source>
</evidence>
<dbReference type="EMBL" id="CAJNNV010009030">
    <property type="protein sequence ID" value="CAE8596939.1"/>
    <property type="molecule type" value="Genomic_DNA"/>
</dbReference>
<dbReference type="Proteomes" id="UP000654075">
    <property type="component" value="Unassembled WGS sequence"/>
</dbReference>
<dbReference type="AlphaFoldDB" id="A0A813EEF0"/>
<feature type="region of interest" description="Disordered" evidence="1">
    <location>
        <begin position="20"/>
        <end position="87"/>
    </location>
</feature>
<accession>A0A813EEF0</accession>
<feature type="region of interest" description="Disordered" evidence="1">
    <location>
        <begin position="462"/>
        <end position="492"/>
    </location>
</feature>
<dbReference type="OrthoDB" id="428206at2759"/>
<keyword evidence="3" id="KW-1185">Reference proteome</keyword>
<proteinExistence type="predicted"/>
<feature type="region of interest" description="Disordered" evidence="1">
    <location>
        <begin position="220"/>
        <end position="285"/>
    </location>
</feature>
<feature type="compositionally biased region" description="Basic residues" evidence="1">
    <location>
        <begin position="220"/>
        <end position="229"/>
    </location>
</feature>
<evidence type="ECO:0008006" key="4">
    <source>
        <dbReference type="Google" id="ProtNLM"/>
    </source>
</evidence>
<evidence type="ECO:0000313" key="3">
    <source>
        <dbReference type="Proteomes" id="UP000654075"/>
    </source>
</evidence>
<evidence type="ECO:0000313" key="2">
    <source>
        <dbReference type="EMBL" id="CAE8596939.1"/>
    </source>
</evidence>
<comment type="caution">
    <text evidence="2">The sequence shown here is derived from an EMBL/GenBank/DDBJ whole genome shotgun (WGS) entry which is preliminary data.</text>
</comment>
<feature type="compositionally biased region" description="Basic and acidic residues" evidence="1">
    <location>
        <begin position="36"/>
        <end position="61"/>
    </location>
</feature>
<gene>
    <name evidence="2" type="ORF">PGLA1383_LOCUS15396</name>
</gene>
<organism evidence="2 3">
    <name type="scientific">Polarella glacialis</name>
    <name type="common">Dinoflagellate</name>
    <dbReference type="NCBI Taxonomy" id="89957"/>
    <lineage>
        <taxon>Eukaryota</taxon>
        <taxon>Sar</taxon>
        <taxon>Alveolata</taxon>
        <taxon>Dinophyceae</taxon>
        <taxon>Suessiales</taxon>
        <taxon>Suessiaceae</taxon>
        <taxon>Polarella</taxon>
    </lineage>
</organism>
<feature type="region of interest" description="Disordered" evidence="1">
    <location>
        <begin position="108"/>
        <end position="166"/>
    </location>
</feature>